<keyword evidence="3" id="KW-1185">Reference proteome</keyword>
<evidence type="ECO:0000313" key="2">
    <source>
        <dbReference type="EMBL" id="PVD34514.1"/>
    </source>
</evidence>
<reference evidence="2 3" key="1">
    <citation type="submission" date="2018-04" db="EMBL/GenBank/DDBJ databases">
        <title>The genome of golden apple snail Pomacea canaliculata provides insight into stress tolerance and invasive adaptation.</title>
        <authorList>
            <person name="Liu C."/>
            <person name="Liu B."/>
            <person name="Ren Y."/>
            <person name="Zhang Y."/>
            <person name="Wang H."/>
            <person name="Li S."/>
            <person name="Jiang F."/>
            <person name="Yin L."/>
            <person name="Zhang G."/>
            <person name="Qian W."/>
            <person name="Fan W."/>
        </authorList>
    </citation>
    <scope>NUCLEOTIDE SEQUENCE [LARGE SCALE GENOMIC DNA]</scope>
    <source>
        <strain evidence="2">SZHN2017</strain>
        <tissue evidence="2">Muscle</tissue>
    </source>
</reference>
<dbReference type="AlphaFoldDB" id="A0A2T7PM80"/>
<feature type="compositionally biased region" description="Basic and acidic residues" evidence="1">
    <location>
        <begin position="149"/>
        <end position="159"/>
    </location>
</feature>
<name>A0A2T7PM80_POMCA</name>
<comment type="caution">
    <text evidence="2">The sequence shown here is derived from an EMBL/GenBank/DDBJ whole genome shotgun (WGS) entry which is preliminary data.</text>
</comment>
<gene>
    <name evidence="2" type="ORF">C0Q70_05789</name>
</gene>
<dbReference type="EMBL" id="PZQS01000003">
    <property type="protein sequence ID" value="PVD34514.1"/>
    <property type="molecule type" value="Genomic_DNA"/>
</dbReference>
<proteinExistence type="predicted"/>
<evidence type="ECO:0000256" key="1">
    <source>
        <dbReference type="SAM" id="MobiDB-lite"/>
    </source>
</evidence>
<evidence type="ECO:0000313" key="3">
    <source>
        <dbReference type="Proteomes" id="UP000245119"/>
    </source>
</evidence>
<feature type="region of interest" description="Disordered" evidence="1">
    <location>
        <begin position="134"/>
        <end position="177"/>
    </location>
</feature>
<protein>
    <submittedName>
        <fullName evidence="2">Uncharacterized protein</fullName>
    </submittedName>
</protein>
<accession>A0A2T7PM80</accession>
<sequence length="177" mass="19779">MHARETGASPVDADKIQESPNVCFDRLLHNGFYQTPTMNANGNNGTVARHSVIHRPVDHRCLLELAAIVCILTDEEKGDNMHVKHRPQRENPLSVRHTFVTNYFGALSSSFLFPSAAMMEISYTVVVAPSPRKQRVQQDPTIGEYNCGQRDHRDCHDNTPKTSLSPEELGNHGYTAV</sequence>
<dbReference type="Proteomes" id="UP000245119">
    <property type="component" value="Linkage Group LG3"/>
</dbReference>
<organism evidence="2 3">
    <name type="scientific">Pomacea canaliculata</name>
    <name type="common">Golden apple snail</name>
    <dbReference type="NCBI Taxonomy" id="400727"/>
    <lineage>
        <taxon>Eukaryota</taxon>
        <taxon>Metazoa</taxon>
        <taxon>Spiralia</taxon>
        <taxon>Lophotrochozoa</taxon>
        <taxon>Mollusca</taxon>
        <taxon>Gastropoda</taxon>
        <taxon>Caenogastropoda</taxon>
        <taxon>Architaenioglossa</taxon>
        <taxon>Ampullarioidea</taxon>
        <taxon>Ampullariidae</taxon>
        <taxon>Pomacea</taxon>
    </lineage>
</organism>